<proteinExistence type="predicted"/>
<evidence type="ECO:0000313" key="2">
    <source>
        <dbReference type="Proteomes" id="UP001066276"/>
    </source>
</evidence>
<name>A0AAV7SME1_PLEWA</name>
<reference evidence="1" key="1">
    <citation type="journal article" date="2022" name="bioRxiv">
        <title>Sequencing and chromosome-scale assembly of the giantPleurodeles waltlgenome.</title>
        <authorList>
            <person name="Brown T."/>
            <person name="Elewa A."/>
            <person name="Iarovenko S."/>
            <person name="Subramanian E."/>
            <person name="Araus A.J."/>
            <person name="Petzold A."/>
            <person name="Susuki M."/>
            <person name="Suzuki K.-i.T."/>
            <person name="Hayashi T."/>
            <person name="Toyoda A."/>
            <person name="Oliveira C."/>
            <person name="Osipova E."/>
            <person name="Leigh N.D."/>
            <person name="Simon A."/>
            <person name="Yun M.H."/>
        </authorList>
    </citation>
    <scope>NUCLEOTIDE SEQUENCE</scope>
    <source>
        <strain evidence="1">20211129_DDA</strain>
        <tissue evidence="1">Liver</tissue>
    </source>
</reference>
<dbReference type="AlphaFoldDB" id="A0AAV7SME1"/>
<keyword evidence="2" id="KW-1185">Reference proteome</keyword>
<sequence length="71" mass="7977">MWAPYADEKVDGCLGACVWVDAVWGLNRGRRFLVRVDFRSAEGAVGGNSRFWKTRPGLLEALHAVWLEGAW</sequence>
<organism evidence="1 2">
    <name type="scientific">Pleurodeles waltl</name>
    <name type="common">Iberian ribbed newt</name>
    <dbReference type="NCBI Taxonomy" id="8319"/>
    <lineage>
        <taxon>Eukaryota</taxon>
        <taxon>Metazoa</taxon>
        <taxon>Chordata</taxon>
        <taxon>Craniata</taxon>
        <taxon>Vertebrata</taxon>
        <taxon>Euteleostomi</taxon>
        <taxon>Amphibia</taxon>
        <taxon>Batrachia</taxon>
        <taxon>Caudata</taxon>
        <taxon>Salamandroidea</taxon>
        <taxon>Salamandridae</taxon>
        <taxon>Pleurodelinae</taxon>
        <taxon>Pleurodeles</taxon>
    </lineage>
</organism>
<dbReference type="Proteomes" id="UP001066276">
    <property type="component" value="Chromosome 4_2"/>
</dbReference>
<accession>A0AAV7SME1</accession>
<gene>
    <name evidence="1" type="ORF">NDU88_005624</name>
</gene>
<dbReference type="EMBL" id="JANPWB010000008">
    <property type="protein sequence ID" value="KAJ1165195.1"/>
    <property type="molecule type" value="Genomic_DNA"/>
</dbReference>
<comment type="caution">
    <text evidence="1">The sequence shown here is derived from an EMBL/GenBank/DDBJ whole genome shotgun (WGS) entry which is preliminary data.</text>
</comment>
<protein>
    <submittedName>
        <fullName evidence="1">Uncharacterized protein</fullName>
    </submittedName>
</protein>
<evidence type="ECO:0000313" key="1">
    <source>
        <dbReference type="EMBL" id="KAJ1165195.1"/>
    </source>
</evidence>